<organism evidence="3 4">
    <name type="scientific">Duganella radicis</name>
    <dbReference type="NCBI Taxonomy" id="551988"/>
    <lineage>
        <taxon>Bacteria</taxon>
        <taxon>Pseudomonadati</taxon>
        <taxon>Pseudomonadota</taxon>
        <taxon>Betaproteobacteria</taxon>
        <taxon>Burkholderiales</taxon>
        <taxon>Oxalobacteraceae</taxon>
        <taxon>Telluria group</taxon>
        <taxon>Duganella</taxon>
    </lineage>
</organism>
<dbReference type="Gene3D" id="3.20.20.100">
    <property type="entry name" value="NADP-dependent oxidoreductase domain"/>
    <property type="match status" value="1"/>
</dbReference>
<dbReference type="InterPro" id="IPR050523">
    <property type="entry name" value="AKR_Detox_Biosynth"/>
</dbReference>
<feature type="domain" description="NADP-dependent oxidoreductase" evidence="2">
    <location>
        <begin position="16"/>
        <end position="318"/>
    </location>
</feature>
<dbReference type="PRINTS" id="PR00069">
    <property type="entry name" value="ALDKETRDTASE"/>
</dbReference>
<proteinExistence type="predicted"/>
<keyword evidence="1" id="KW-0560">Oxidoreductase</keyword>
<dbReference type="RefSeq" id="WP_155462164.1">
    <property type="nucleotide sequence ID" value="NZ_WNKY01000002.1"/>
</dbReference>
<dbReference type="EMBL" id="WNKY01000002">
    <property type="protein sequence ID" value="MTV36822.1"/>
    <property type="molecule type" value="Genomic_DNA"/>
</dbReference>
<dbReference type="FunFam" id="3.20.20.100:FF:000004">
    <property type="entry name" value="Oxidoreductase, aldo/keto reductase"/>
    <property type="match status" value="1"/>
</dbReference>
<dbReference type="CDD" id="cd19091">
    <property type="entry name" value="AKR_PsAKR"/>
    <property type="match status" value="1"/>
</dbReference>
<dbReference type="PANTHER" id="PTHR43364">
    <property type="entry name" value="NADH-SPECIFIC METHYLGLYOXAL REDUCTASE-RELATED"/>
    <property type="match status" value="1"/>
</dbReference>
<gene>
    <name evidence="3" type="ORF">GM676_04375</name>
</gene>
<dbReference type="PANTHER" id="PTHR43364:SF18">
    <property type="entry name" value="OXIDOREDUCTASE"/>
    <property type="match status" value="1"/>
</dbReference>
<keyword evidence="4" id="KW-1185">Reference proteome</keyword>
<dbReference type="AlphaFoldDB" id="A0A6L6PCJ5"/>
<dbReference type="Proteomes" id="UP000475582">
    <property type="component" value="Unassembled WGS sequence"/>
</dbReference>
<dbReference type="InterPro" id="IPR020471">
    <property type="entry name" value="AKR"/>
</dbReference>
<reference evidence="3 4" key="1">
    <citation type="submission" date="2019-11" db="EMBL/GenBank/DDBJ databases">
        <title>Type strains purchased from KCTC, JCM and DSMZ.</title>
        <authorList>
            <person name="Lu H."/>
        </authorList>
    </citation>
    <scope>NUCLEOTIDE SEQUENCE [LARGE SCALE GENOMIC DNA]</scope>
    <source>
        <strain evidence="3 4">KCTC 22382</strain>
    </source>
</reference>
<dbReference type="InterPro" id="IPR023210">
    <property type="entry name" value="NADP_OxRdtase_dom"/>
</dbReference>
<dbReference type="Pfam" id="PF00248">
    <property type="entry name" value="Aldo_ket_red"/>
    <property type="match status" value="1"/>
</dbReference>
<evidence type="ECO:0000313" key="4">
    <source>
        <dbReference type="Proteomes" id="UP000475582"/>
    </source>
</evidence>
<name>A0A6L6PCJ5_9BURK</name>
<dbReference type="GO" id="GO:0016491">
    <property type="term" value="F:oxidoreductase activity"/>
    <property type="evidence" value="ECO:0007669"/>
    <property type="project" value="UniProtKB-KW"/>
</dbReference>
<evidence type="ECO:0000259" key="2">
    <source>
        <dbReference type="Pfam" id="PF00248"/>
    </source>
</evidence>
<evidence type="ECO:0000256" key="1">
    <source>
        <dbReference type="ARBA" id="ARBA00023002"/>
    </source>
</evidence>
<dbReference type="GO" id="GO:0005829">
    <property type="term" value="C:cytosol"/>
    <property type="evidence" value="ECO:0007669"/>
    <property type="project" value="TreeGrafter"/>
</dbReference>
<sequence>MNFKRLGKSGLRVPELSFGTATFGGGNDFFKAWGSTDAGGASRLIDVCLEHGVSMFDTADVYSDGLAEQILGQAIKGKRNRLLISTKVTFPTGQGPNDYGSSRQHIIEAVDKSLQRLQVEHIDLLQLHGQDYNTPVEETLSTLDQLVRAGKVRYIGASNFSGWHLMKSLATSERYGYPRHVAHQIYYSLLNRDYEWELAPLAEDQGVGAVVWSPLGWGKLTGKIRRGQPAKPGTRAHDIAGTGPHFEEERLFRIIEALDVVAEQTSKSIPQIALNWLLGKKTVSNVIIGARDEKQLIENIGATGWSLTPEQNALLEQASNVPPAYPVWHQRGFAMLNERGA</sequence>
<comment type="caution">
    <text evidence="3">The sequence shown here is derived from an EMBL/GenBank/DDBJ whole genome shotgun (WGS) entry which is preliminary data.</text>
</comment>
<protein>
    <submittedName>
        <fullName evidence="3">Aldo/keto reductase</fullName>
    </submittedName>
</protein>
<evidence type="ECO:0000313" key="3">
    <source>
        <dbReference type="EMBL" id="MTV36822.1"/>
    </source>
</evidence>
<accession>A0A6L6PCJ5</accession>
<dbReference type="InterPro" id="IPR036812">
    <property type="entry name" value="NAD(P)_OxRdtase_dom_sf"/>
</dbReference>
<dbReference type="SUPFAM" id="SSF51430">
    <property type="entry name" value="NAD(P)-linked oxidoreductase"/>
    <property type="match status" value="1"/>
</dbReference>
<dbReference type="OrthoDB" id="5488419at2"/>